<dbReference type="Proteomes" id="UP001208570">
    <property type="component" value="Unassembled WGS sequence"/>
</dbReference>
<feature type="region of interest" description="Disordered" evidence="1">
    <location>
        <begin position="583"/>
        <end position="604"/>
    </location>
</feature>
<feature type="compositionally biased region" description="Basic and acidic residues" evidence="1">
    <location>
        <begin position="583"/>
        <end position="593"/>
    </location>
</feature>
<sequence length="604" mass="68548">MFRHYHFHVPRSREGSASSLSRILNRASVRRLRTSVEWFEDHRFTRQHNAKYLKKLESLRTEVIAQEQVNLSQTFNRLKTDGYGGNNHGDVIKSISRTKAPSVRETYPERFKRLQRQRNDALQKRKQPHGTAGIGQQTGSNRISALQGEKLIESVAPEDRDCDCRSSDNGEASDARSGQSVWDSLTARDVITYQKSRLGQVKNNNAATNIINNLGSLQHQSSIPNLGRKSMKQPKPLLPLNDYELRRTDSFIRQMALHQKDARGLYKGANRRHLLRGDTDEIVDLTPEAFRFDVLSEKQFVNGIGPINVKQYTVPVPTPVLWPQTPTDRRRPNKSAQSKPQSAERIEAVRDQPDLDDAETATENPECPGESGEGETREDESLEFRLYKHVDYPLPVRPVHPTLLRTPTSVYAPTNKGYIRVLETVNQRASRRGQALGRSGLDELRISGTNSDSHRSNQQMADFMKDHPDTVSVKTDAGDVILVNRSNTALNWSMDRASTMTYANTPEYTRTTTPTNLPSGHGGDRKISLVVQMPDIILNPPTPSRRLNSAADETVHLRKTFRQNELREKELIKLLDDVKELNDISDRRRRGDVEETSMGRSERP</sequence>
<accession>A0AAD9JF62</accession>
<feature type="region of interest" description="Disordered" evidence="1">
    <location>
        <begin position="157"/>
        <end position="180"/>
    </location>
</feature>
<organism evidence="2 3">
    <name type="scientific">Paralvinella palmiformis</name>
    <dbReference type="NCBI Taxonomy" id="53620"/>
    <lineage>
        <taxon>Eukaryota</taxon>
        <taxon>Metazoa</taxon>
        <taxon>Spiralia</taxon>
        <taxon>Lophotrochozoa</taxon>
        <taxon>Annelida</taxon>
        <taxon>Polychaeta</taxon>
        <taxon>Sedentaria</taxon>
        <taxon>Canalipalpata</taxon>
        <taxon>Terebellida</taxon>
        <taxon>Terebelliformia</taxon>
        <taxon>Alvinellidae</taxon>
        <taxon>Paralvinella</taxon>
    </lineage>
</organism>
<reference evidence="2" key="1">
    <citation type="journal article" date="2023" name="Mol. Biol. Evol.">
        <title>Third-Generation Sequencing Reveals the Adaptive Role of the Epigenome in Three Deep-Sea Polychaetes.</title>
        <authorList>
            <person name="Perez M."/>
            <person name="Aroh O."/>
            <person name="Sun Y."/>
            <person name="Lan Y."/>
            <person name="Juniper S.K."/>
            <person name="Young C.R."/>
            <person name="Angers B."/>
            <person name="Qian P.Y."/>
        </authorList>
    </citation>
    <scope>NUCLEOTIDE SEQUENCE</scope>
    <source>
        <strain evidence="2">P08H-3</strain>
    </source>
</reference>
<evidence type="ECO:0000313" key="2">
    <source>
        <dbReference type="EMBL" id="KAK2151498.1"/>
    </source>
</evidence>
<protein>
    <submittedName>
        <fullName evidence="2">Uncharacterized protein</fullName>
    </submittedName>
</protein>
<proteinExistence type="predicted"/>
<feature type="region of interest" description="Disordered" evidence="1">
    <location>
        <begin position="116"/>
        <end position="142"/>
    </location>
</feature>
<comment type="caution">
    <text evidence="2">The sequence shown here is derived from an EMBL/GenBank/DDBJ whole genome shotgun (WGS) entry which is preliminary data.</text>
</comment>
<evidence type="ECO:0000313" key="3">
    <source>
        <dbReference type="Proteomes" id="UP001208570"/>
    </source>
</evidence>
<name>A0AAD9JF62_9ANNE</name>
<keyword evidence="3" id="KW-1185">Reference proteome</keyword>
<dbReference type="EMBL" id="JAODUP010000361">
    <property type="protein sequence ID" value="KAK2151498.1"/>
    <property type="molecule type" value="Genomic_DNA"/>
</dbReference>
<dbReference type="AlphaFoldDB" id="A0AAD9JF62"/>
<feature type="region of interest" description="Disordered" evidence="1">
    <location>
        <begin position="317"/>
        <end position="380"/>
    </location>
</feature>
<evidence type="ECO:0000256" key="1">
    <source>
        <dbReference type="SAM" id="MobiDB-lite"/>
    </source>
</evidence>
<gene>
    <name evidence="2" type="ORF">LSH36_361g03027</name>
</gene>
<feature type="compositionally biased region" description="Basic and acidic residues" evidence="1">
    <location>
        <begin position="157"/>
        <end position="168"/>
    </location>
</feature>
<feature type="compositionally biased region" description="Basic and acidic residues" evidence="1">
    <location>
        <begin position="342"/>
        <end position="353"/>
    </location>
</feature>